<evidence type="ECO:0000256" key="6">
    <source>
        <dbReference type="ARBA" id="ARBA00023004"/>
    </source>
</evidence>
<dbReference type="PANTHER" id="PTHR43409:SF7">
    <property type="entry name" value="BLL1977 PROTEIN"/>
    <property type="match status" value="1"/>
</dbReference>
<dbReference type="PANTHER" id="PTHR43409">
    <property type="entry name" value="ANAEROBIC MAGNESIUM-PROTOPORPHYRIN IX MONOMETHYL ESTER CYCLASE-RELATED"/>
    <property type="match status" value="1"/>
</dbReference>
<dbReference type="SUPFAM" id="SSF102114">
    <property type="entry name" value="Radical SAM enzymes"/>
    <property type="match status" value="1"/>
</dbReference>
<dbReference type="InterPro" id="IPR007197">
    <property type="entry name" value="rSAM"/>
</dbReference>
<dbReference type="GO" id="GO:0046872">
    <property type="term" value="F:metal ion binding"/>
    <property type="evidence" value="ECO:0007669"/>
    <property type="project" value="UniProtKB-KW"/>
</dbReference>
<dbReference type="PROSITE" id="PS51332">
    <property type="entry name" value="B12_BINDING"/>
    <property type="match status" value="1"/>
</dbReference>
<dbReference type="Proteomes" id="UP000244450">
    <property type="component" value="Unassembled WGS sequence"/>
</dbReference>
<dbReference type="InterPro" id="IPR023404">
    <property type="entry name" value="rSAM_horseshoe"/>
</dbReference>
<dbReference type="Pfam" id="PF04055">
    <property type="entry name" value="Radical_SAM"/>
    <property type="match status" value="1"/>
</dbReference>
<reference evidence="10 11" key="1">
    <citation type="submission" date="2018-04" db="EMBL/GenBank/DDBJ databases">
        <title>Chitinophaga fuyangensis sp. nov., isolated from soil in a chemical factory.</title>
        <authorList>
            <person name="Chen K."/>
        </authorList>
    </citation>
    <scope>NUCLEOTIDE SEQUENCE [LARGE SCALE GENOMIC DNA]</scope>
    <source>
        <strain evidence="10 11">LY-1</strain>
    </source>
</reference>
<dbReference type="AlphaFoldDB" id="A0A2T7BD79"/>
<evidence type="ECO:0000256" key="1">
    <source>
        <dbReference type="ARBA" id="ARBA00001966"/>
    </source>
</evidence>
<feature type="domain" description="B12-binding" evidence="8">
    <location>
        <begin position="7"/>
        <end position="150"/>
    </location>
</feature>
<keyword evidence="6" id="KW-0408">Iron</keyword>
<evidence type="ECO:0000256" key="3">
    <source>
        <dbReference type="ARBA" id="ARBA00022679"/>
    </source>
</evidence>
<keyword evidence="3" id="KW-0808">Transferase</keyword>
<gene>
    <name evidence="10" type="ORF">DCC81_21445</name>
</gene>
<dbReference type="Gene3D" id="3.40.50.280">
    <property type="entry name" value="Cobalamin-binding domain"/>
    <property type="match status" value="1"/>
</dbReference>
<dbReference type="EMBL" id="QCYK01000003">
    <property type="protein sequence ID" value="PUZ22980.1"/>
    <property type="molecule type" value="Genomic_DNA"/>
</dbReference>
<evidence type="ECO:0000256" key="5">
    <source>
        <dbReference type="ARBA" id="ARBA00022723"/>
    </source>
</evidence>
<dbReference type="CDD" id="cd01335">
    <property type="entry name" value="Radical_SAM"/>
    <property type="match status" value="1"/>
</dbReference>
<keyword evidence="4" id="KW-0949">S-adenosyl-L-methionine</keyword>
<dbReference type="InterPro" id="IPR051198">
    <property type="entry name" value="BchE-like"/>
</dbReference>
<dbReference type="GO" id="GO:0031419">
    <property type="term" value="F:cobalamin binding"/>
    <property type="evidence" value="ECO:0007669"/>
    <property type="project" value="InterPro"/>
</dbReference>
<dbReference type="SFLD" id="SFLDS00029">
    <property type="entry name" value="Radical_SAM"/>
    <property type="match status" value="1"/>
</dbReference>
<keyword evidence="11" id="KW-1185">Reference proteome</keyword>
<proteinExistence type="predicted"/>
<dbReference type="GO" id="GO:0003824">
    <property type="term" value="F:catalytic activity"/>
    <property type="evidence" value="ECO:0007669"/>
    <property type="project" value="InterPro"/>
</dbReference>
<dbReference type="GO" id="GO:0005829">
    <property type="term" value="C:cytosol"/>
    <property type="evidence" value="ECO:0007669"/>
    <property type="project" value="TreeGrafter"/>
</dbReference>
<comment type="cofactor">
    <cofactor evidence="1">
        <name>[4Fe-4S] cluster</name>
        <dbReference type="ChEBI" id="CHEBI:49883"/>
    </cofactor>
</comment>
<feature type="domain" description="Radical SAM core" evidence="9">
    <location>
        <begin position="199"/>
        <end position="436"/>
    </location>
</feature>
<dbReference type="RefSeq" id="WP_108688724.1">
    <property type="nucleotide sequence ID" value="NZ_QCYK01000003.1"/>
</dbReference>
<evidence type="ECO:0000313" key="11">
    <source>
        <dbReference type="Proteomes" id="UP000244450"/>
    </source>
</evidence>
<evidence type="ECO:0000256" key="2">
    <source>
        <dbReference type="ARBA" id="ARBA00022603"/>
    </source>
</evidence>
<dbReference type="OrthoDB" id="9801424at2"/>
<evidence type="ECO:0000313" key="10">
    <source>
        <dbReference type="EMBL" id="PUZ22980.1"/>
    </source>
</evidence>
<evidence type="ECO:0000259" key="8">
    <source>
        <dbReference type="PROSITE" id="PS51332"/>
    </source>
</evidence>
<keyword evidence="7" id="KW-0411">Iron-sulfur</keyword>
<dbReference type="SFLD" id="SFLDG01123">
    <property type="entry name" value="methyltransferase_(Class_B)"/>
    <property type="match status" value="1"/>
</dbReference>
<dbReference type="SMART" id="SM00729">
    <property type="entry name" value="Elp3"/>
    <property type="match status" value="1"/>
</dbReference>
<accession>A0A2T7BD79</accession>
<sequence length="478" mass="55191">MKVLFSHSYFLQLDPKQVEHGKPYPPLGTLLAAALLRENGFAVSLFDTMFAHAPEELIPVLKSFKPDVFVIYDDGFNYLTKMCLSNMREAAFVMQQYARAYGCKVIVTSSDAADHYEKYMEHGADYVIAGEAEYTLLETVQLLETTQPAMDAVRGLIHRVADAPRRNAPRPISRQLDELPLPAWDLVNIAPYKKVWLKKHGYFSINVATTRGCPYKCNWCAKPIYGNHYNMRSPEQVVKEILHLKALFHMDHIWFCDDIFGLKRSWVADFAVQLHAANAVTPFKIQSRADLLVQENYVADLAGAGCEEVWMGAESGSQHILDAMDKGITVEEIRRARQLLRQYNIRAAFFIQYGYLHETAADIDQTLRLIRETLPDDIGISVSYPLPGTKFYDKVKQDMRSKENWTDSDDLDLMYTNTYGSPFYKKLHRYTHYVYRLEWLKQQGHTPATLLRTLKYQLLKQRFSRELRHLATHKTDRI</sequence>
<dbReference type="InterPro" id="IPR034466">
    <property type="entry name" value="Methyltransferase_Class_B"/>
</dbReference>
<evidence type="ECO:0000256" key="4">
    <source>
        <dbReference type="ARBA" id="ARBA00022691"/>
    </source>
</evidence>
<keyword evidence="2" id="KW-0489">Methyltransferase</keyword>
<dbReference type="InterPro" id="IPR006158">
    <property type="entry name" value="Cobalamin-bd"/>
</dbReference>
<organism evidence="10 11">
    <name type="scientific">Chitinophaga parva</name>
    <dbReference type="NCBI Taxonomy" id="2169414"/>
    <lineage>
        <taxon>Bacteria</taxon>
        <taxon>Pseudomonadati</taxon>
        <taxon>Bacteroidota</taxon>
        <taxon>Chitinophagia</taxon>
        <taxon>Chitinophagales</taxon>
        <taxon>Chitinophagaceae</taxon>
        <taxon>Chitinophaga</taxon>
    </lineage>
</organism>
<protein>
    <submittedName>
        <fullName evidence="10">Radical SAM protein</fullName>
    </submittedName>
</protein>
<comment type="caution">
    <text evidence="10">The sequence shown here is derived from an EMBL/GenBank/DDBJ whole genome shotgun (WGS) entry which is preliminary data.</text>
</comment>
<evidence type="ECO:0000259" key="9">
    <source>
        <dbReference type="PROSITE" id="PS51918"/>
    </source>
</evidence>
<keyword evidence="5" id="KW-0479">Metal-binding</keyword>
<name>A0A2T7BD79_9BACT</name>
<dbReference type="InterPro" id="IPR058240">
    <property type="entry name" value="rSAM_sf"/>
</dbReference>
<evidence type="ECO:0000256" key="7">
    <source>
        <dbReference type="ARBA" id="ARBA00023014"/>
    </source>
</evidence>
<dbReference type="PROSITE" id="PS51918">
    <property type="entry name" value="RADICAL_SAM"/>
    <property type="match status" value="1"/>
</dbReference>
<dbReference type="InterPro" id="IPR006638">
    <property type="entry name" value="Elp3/MiaA/NifB-like_rSAM"/>
</dbReference>
<dbReference type="SFLD" id="SFLDG01082">
    <property type="entry name" value="B12-binding_domain_containing"/>
    <property type="match status" value="1"/>
</dbReference>
<dbReference type="GO" id="GO:0051539">
    <property type="term" value="F:4 iron, 4 sulfur cluster binding"/>
    <property type="evidence" value="ECO:0007669"/>
    <property type="project" value="UniProtKB-KW"/>
</dbReference>
<dbReference type="Gene3D" id="3.80.30.20">
    <property type="entry name" value="tm_1862 like domain"/>
    <property type="match status" value="1"/>
</dbReference>